<proteinExistence type="predicted"/>
<dbReference type="AlphaFoldDB" id="A0A6G0WQ61"/>
<dbReference type="EMBL" id="VJMJ01000163">
    <property type="protein sequence ID" value="KAF0729544.1"/>
    <property type="molecule type" value="Genomic_DNA"/>
</dbReference>
<sequence length="81" mass="9244">MRSIAKTTCVLLFDETGRCRTAPIEITQLHIGDSSHQTADNSLLTTWKDEGKWISQEQIPAFLDALMEDDHVELPFYYSTL</sequence>
<organism evidence="1 2">
    <name type="scientific">Aphanomyces euteiches</name>
    <dbReference type="NCBI Taxonomy" id="100861"/>
    <lineage>
        <taxon>Eukaryota</taxon>
        <taxon>Sar</taxon>
        <taxon>Stramenopiles</taxon>
        <taxon>Oomycota</taxon>
        <taxon>Saprolegniomycetes</taxon>
        <taxon>Saprolegniales</taxon>
        <taxon>Verrucalvaceae</taxon>
        <taxon>Aphanomyces</taxon>
    </lineage>
</organism>
<keyword evidence="2" id="KW-1185">Reference proteome</keyword>
<name>A0A6G0WQ61_9STRA</name>
<evidence type="ECO:0000313" key="1">
    <source>
        <dbReference type="EMBL" id="KAF0729544.1"/>
    </source>
</evidence>
<protein>
    <submittedName>
        <fullName evidence="1">Uncharacterized protein</fullName>
    </submittedName>
</protein>
<gene>
    <name evidence="1" type="ORF">Ae201684_012812</name>
</gene>
<reference evidence="1 2" key="1">
    <citation type="submission" date="2019-07" db="EMBL/GenBank/DDBJ databases">
        <title>Genomics analysis of Aphanomyces spp. identifies a new class of oomycete effector associated with host adaptation.</title>
        <authorList>
            <person name="Gaulin E."/>
        </authorList>
    </citation>
    <scope>NUCLEOTIDE SEQUENCE [LARGE SCALE GENOMIC DNA]</scope>
    <source>
        <strain evidence="1 2">ATCC 201684</strain>
    </source>
</reference>
<comment type="caution">
    <text evidence="1">The sequence shown here is derived from an EMBL/GenBank/DDBJ whole genome shotgun (WGS) entry which is preliminary data.</text>
</comment>
<evidence type="ECO:0000313" key="2">
    <source>
        <dbReference type="Proteomes" id="UP000481153"/>
    </source>
</evidence>
<dbReference type="Proteomes" id="UP000481153">
    <property type="component" value="Unassembled WGS sequence"/>
</dbReference>
<accession>A0A6G0WQ61</accession>